<sequence length="464" mass="53772">METYKTALILDKLDRGTIQTSLQTNKYYSTLKLLNSSVKNWESICQILESDIENEILVLGKFTENTLFRMCLPEYETVVIRLINLLKNKKHLIFIYKSNLQGNFNYLQTTDDGKLHYTDENTGNTYYFSDSNLKDWLSFNKVKQTEKEYTQTVTSFIKEINTNLNILPYEKLIDIEVCGQNFIENIAEGLLFRIYVPNERIWSNEFDKFITLFRDYASNIANEELKITQNRTDSGTICSLYSVNKNISEIEINNLYKEFSSFMDLCSSNPNEAEKLINKLDIAEPKKQIILKKYIRESQRLLLDIKQERELKIVTIKHRLQNELQEYELSKDIIEYVENCVPIPEFGRNLAFLGNQKIENQTIIINTQIIGKVKGIVANELNGNITFNPEEQELNKIIEKFSESLSEASELQTSLYELKDNATPNEKKRTASQKLFGFLGKVGDKVGDVGVALLTKYLEQKMGI</sequence>
<comment type="caution">
    <text evidence="1">The sequence shown here is derived from an EMBL/GenBank/DDBJ whole genome shotgun (WGS) entry which is preliminary data.</text>
</comment>
<proteinExistence type="predicted"/>
<name>A0ABS5CTF5_9FLAO</name>
<evidence type="ECO:0000313" key="2">
    <source>
        <dbReference type="Proteomes" id="UP000674217"/>
    </source>
</evidence>
<gene>
    <name evidence="1" type="ORF">J3S90_08785</name>
</gene>
<protein>
    <submittedName>
        <fullName evidence="1">Uncharacterized protein</fullName>
    </submittedName>
</protein>
<dbReference type="RefSeq" id="WP_210645877.1">
    <property type="nucleotide sequence ID" value="NZ_JAGFBU010000003.1"/>
</dbReference>
<accession>A0ABS5CTF5</accession>
<dbReference type="Proteomes" id="UP000674217">
    <property type="component" value="Unassembled WGS sequence"/>
</dbReference>
<dbReference type="EMBL" id="JAGFBU010000003">
    <property type="protein sequence ID" value="MBP4141897.1"/>
    <property type="molecule type" value="Genomic_DNA"/>
</dbReference>
<reference evidence="1 2" key="1">
    <citation type="submission" date="2021-03" db="EMBL/GenBank/DDBJ databases">
        <title>Flavobacterium Flabelliformis Sp. Nov. And Flavobacterium Geliluteum Sp. Nov., Two Novel Multidrug Resistant Psychrophilic Species Isolated From Antarctica.</title>
        <authorList>
            <person name="Kralova S."/>
            <person name="Busse H.J."/>
            <person name="Bezdicek M."/>
            <person name="Nykrynova M."/>
            <person name="Kroupova E."/>
            <person name="Krsek D."/>
            <person name="Sedlacek I."/>
        </authorList>
    </citation>
    <scope>NUCLEOTIDE SEQUENCE [LARGE SCALE GENOMIC DNA]</scope>
    <source>
        <strain evidence="1 2">P4023</strain>
    </source>
</reference>
<organism evidence="1 2">
    <name type="scientific">Flavobacterium flabelliforme</name>
    <dbReference type="NCBI Taxonomy" id="2816119"/>
    <lineage>
        <taxon>Bacteria</taxon>
        <taxon>Pseudomonadati</taxon>
        <taxon>Bacteroidota</taxon>
        <taxon>Flavobacteriia</taxon>
        <taxon>Flavobacteriales</taxon>
        <taxon>Flavobacteriaceae</taxon>
        <taxon>Flavobacterium</taxon>
    </lineage>
</organism>
<keyword evidence="2" id="KW-1185">Reference proteome</keyword>
<evidence type="ECO:0000313" key="1">
    <source>
        <dbReference type="EMBL" id="MBP4141897.1"/>
    </source>
</evidence>